<comment type="caution">
    <text evidence="4">The sequence shown here is derived from an EMBL/GenBank/DDBJ whole genome shotgun (WGS) entry which is preliminary data.</text>
</comment>
<feature type="compositionally biased region" description="Basic and acidic residues" evidence="1">
    <location>
        <begin position="113"/>
        <end position="137"/>
    </location>
</feature>
<keyword evidence="2" id="KW-0812">Transmembrane</keyword>
<dbReference type="Proteomes" id="UP001623041">
    <property type="component" value="Unassembled WGS sequence"/>
</dbReference>
<dbReference type="Gene3D" id="3.10.350.10">
    <property type="entry name" value="LysM domain"/>
    <property type="match status" value="1"/>
</dbReference>
<dbReference type="Pfam" id="PF01476">
    <property type="entry name" value="LysM"/>
    <property type="match status" value="1"/>
</dbReference>
<keyword evidence="2" id="KW-1133">Transmembrane helix</keyword>
<dbReference type="SUPFAM" id="SSF54106">
    <property type="entry name" value="LysM domain"/>
    <property type="match status" value="1"/>
</dbReference>
<accession>A0ABW8RPB9</accession>
<evidence type="ECO:0000313" key="5">
    <source>
        <dbReference type="Proteomes" id="UP001623041"/>
    </source>
</evidence>
<dbReference type="RefSeq" id="WP_406583761.1">
    <property type="nucleotide sequence ID" value="NZ_JBJHQH010000043.1"/>
</dbReference>
<name>A0ABW8RPB9_9BACI</name>
<proteinExistence type="predicted"/>
<keyword evidence="2" id="KW-0472">Membrane</keyword>
<feature type="compositionally biased region" description="Polar residues" evidence="1">
    <location>
        <begin position="142"/>
        <end position="187"/>
    </location>
</feature>
<feature type="compositionally biased region" description="Basic and acidic residues" evidence="1">
    <location>
        <begin position="21"/>
        <end position="37"/>
    </location>
</feature>
<feature type="compositionally biased region" description="Polar residues" evidence="1">
    <location>
        <begin position="86"/>
        <end position="95"/>
    </location>
</feature>
<dbReference type="EMBL" id="JBJHQH010000043">
    <property type="protein sequence ID" value="MFK9095371.1"/>
    <property type="molecule type" value="Genomic_DNA"/>
</dbReference>
<dbReference type="CDD" id="cd00118">
    <property type="entry name" value="LysM"/>
    <property type="match status" value="1"/>
</dbReference>
<evidence type="ECO:0000256" key="2">
    <source>
        <dbReference type="SAM" id="Phobius"/>
    </source>
</evidence>
<organism evidence="4 5">
    <name type="scientific">Bacillus salipaludis</name>
    <dbReference type="NCBI Taxonomy" id="2547811"/>
    <lineage>
        <taxon>Bacteria</taxon>
        <taxon>Bacillati</taxon>
        <taxon>Bacillota</taxon>
        <taxon>Bacilli</taxon>
        <taxon>Bacillales</taxon>
        <taxon>Bacillaceae</taxon>
        <taxon>Bacillus</taxon>
    </lineage>
</organism>
<evidence type="ECO:0000259" key="3">
    <source>
        <dbReference type="PROSITE" id="PS51782"/>
    </source>
</evidence>
<feature type="region of interest" description="Disordered" evidence="1">
    <location>
        <begin position="81"/>
        <end position="187"/>
    </location>
</feature>
<gene>
    <name evidence="4" type="ORF">ACJEBI_28465</name>
</gene>
<evidence type="ECO:0000256" key="1">
    <source>
        <dbReference type="SAM" id="MobiDB-lite"/>
    </source>
</evidence>
<dbReference type="PROSITE" id="PS51782">
    <property type="entry name" value="LYSM"/>
    <property type="match status" value="1"/>
</dbReference>
<protein>
    <submittedName>
        <fullName evidence="4">LysM peptidoglycan-binding domain-containing protein</fullName>
    </submittedName>
</protein>
<sequence length="244" mass="28042">MNKEEPYRDQAERLKQRIQKINDRVEDGDSDKLPPRERVHRQKKKKTKWKLKYPIIRLLVLCFILLPIIIFSVISYRDSGKKINGTEKTSGSSVGYETINIEKTQQEDENISEEQKETKQENIDLSETEEKSSESKEAAVQPVTSNHSDTSIQSPSSNNDSANKQVPDKNSQQQTTDVKSETNTNSTAQTRKIIYHTVKPQETLFKLATKYYKSQKGIDIIKKENKLQSENIYAGQVLKIPLNN</sequence>
<keyword evidence="5" id="KW-1185">Reference proteome</keyword>
<evidence type="ECO:0000313" key="4">
    <source>
        <dbReference type="EMBL" id="MFK9095371.1"/>
    </source>
</evidence>
<dbReference type="SMART" id="SM00257">
    <property type="entry name" value="LysM"/>
    <property type="match status" value="1"/>
</dbReference>
<feature type="transmembrane region" description="Helical" evidence="2">
    <location>
        <begin position="55"/>
        <end position="76"/>
    </location>
</feature>
<dbReference type="InterPro" id="IPR018392">
    <property type="entry name" value="LysM"/>
</dbReference>
<reference evidence="4 5" key="1">
    <citation type="submission" date="2024-11" db="EMBL/GenBank/DDBJ databases">
        <authorList>
            <person name="Lucas J.A."/>
        </authorList>
    </citation>
    <scope>NUCLEOTIDE SEQUENCE [LARGE SCALE GENOMIC DNA]</scope>
    <source>
        <strain evidence="4 5">Z 5.4</strain>
    </source>
</reference>
<dbReference type="InterPro" id="IPR036779">
    <property type="entry name" value="LysM_dom_sf"/>
</dbReference>
<feature type="region of interest" description="Disordered" evidence="1">
    <location>
        <begin position="21"/>
        <end position="44"/>
    </location>
</feature>
<feature type="domain" description="LysM" evidence="3">
    <location>
        <begin position="194"/>
        <end position="240"/>
    </location>
</feature>